<keyword evidence="3" id="KW-1185">Reference proteome</keyword>
<dbReference type="Proteomes" id="UP000245910">
    <property type="component" value="Chromosome I"/>
</dbReference>
<dbReference type="AlphaFoldDB" id="A0A2L2TXQ7"/>
<proteinExistence type="predicted"/>
<organism evidence="2 3">
    <name type="scientific">Fusarium venenatum</name>
    <dbReference type="NCBI Taxonomy" id="56646"/>
    <lineage>
        <taxon>Eukaryota</taxon>
        <taxon>Fungi</taxon>
        <taxon>Dikarya</taxon>
        <taxon>Ascomycota</taxon>
        <taxon>Pezizomycotina</taxon>
        <taxon>Sordariomycetes</taxon>
        <taxon>Hypocreomycetidae</taxon>
        <taxon>Hypocreales</taxon>
        <taxon>Nectriaceae</taxon>
        <taxon>Fusarium</taxon>
    </lineage>
</organism>
<feature type="region of interest" description="Disordered" evidence="1">
    <location>
        <begin position="1"/>
        <end position="27"/>
    </location>
</feature>
<dbReference type="RefSeq" id="XP_025589275.1">
    <property type="nucleotide sequence ID" value="XM_025730118.1"/>
</dbReference>
<evidence type="ECO:0000256" key="1">
    <source>
        <dbReference type="SAM" id="MobiDB-lite"/>
    </source>
</evidence>
<feature type="compositionally biased region" description="Polar residues" evidence="1">
    <location>
        <begin position="9"/>
        <end position="25"/>
    </location>
</feature>
<evidence type="ECO:0000313" key="2">
    <source>
        <dbReference type="EMBL" id="CEI65555.1"/>
    </source>
</evidence>
<protein>
    <submittedName>
        <fullName evidence="2">Uncharacterized protein</fullName>
    </submittedName>
</protein>
<name>A0A2L2TXQ7_9HYPO</name>
<evidence type="ECO:0000313" key="3">
    <source>
        <dbReference type="Proteomes" id="UP000245910"/>
    </source>
</evidence>
<dbReference type="EMBL" id="LN649229">
    <property type="protein sequence ID" value="CEI65555.1"/>
    <property type="molecule type" value="Genomic_DNA"/>
</dbReference>
<dbReference type="OrthoDB" id="5024657at2759"/>
<accession>A0A2L2TXQ7</accession>
<reference evidence="3" key="1">
    <citation type="submission" date="2014-10" db="EMBL/GenBank/DDBJ databases">
        <authorList>
            <person name="King R."/>
        </authorList>
    </citation>
    <scope>NUCLEOTIDE SEQUENCE [LARGE SCALE GENOMIC DNA]</scope>
    <source>
        <strain evidence="3">A3/5</strain>
    </source>
</reference>
<dbReference type="GeneID" id="37253711"/>
<dbReference type="KEGG" id="fvn:FVRRES_02067"/>
<sequence>MFNHHQDKNSTTQISSSEITPTQPRQEGKLALLPTEILLQILNETEVTEKTPPQSPTNSEFEEIQILAESPTHSHFAELKTPEKVAVCMNILSARDMRNLALASSSFFYRVCPSFYLANNCYAFRSALEHTDLDAMKRCAKFGAAPDTHWDLEKECKCKGHKGHLVHLPIDCLLESVKNGSVPISKSIEALQWLLDNGYSAFEQTPHLKKNLELPGGGLGLERQSEAELSAQLKTLSMPEILILTLDKSTGDRDRTEGICEMIDMLLHHGYLIPYNLNVYETHRGSDSDDIYTPMNAAMKPQCPPRFLGVLLELYKRHDGHNQRRGDDGHNRTLNGCPESMASWVGWSLVDEQSFHFVHRKWKHRPNLGALARNLFLAVLDTTQDWKEAYNGEIADIFEEKIKLLEKYNFIDDTETQALQGILEALQCIAAMAESLGGLDRARDGKKCWQLICDPLRLVFYDLVDDYDSPPRVHHFEFEYSWHPWIMFYEEEYLQQRDISAEQYPYPWIKKGSLWKQKDGKVIDENFISMTRGLRWWYEFDYDAFLERISQKWIQSEKELEESQARKRQQQEATEA</sequence>